<dbReference type="Pfam" id="PF07714">
    <property type="entry name" value="PK_Tyr_Ser-Thr"/>
    <property type="match status" value="1"/>
</dbReference>
<evidence type="ECO:0000256" key="2">
    <source>
        <dbReference type="ARBA" id="ARBA00022840"/>
    </source>
</evidence>
<dbReference type="EMBL" id="JOJR01000326">
    <property type="protein sequence ID" value="RCN39672.1"/>
    <property type="molecule type" value="Genomic_DNA"/>
</dbReference>
<dbReference type="Proteomes" id="UP000252519">
    <property type="component" value="Unassembled WGS sequence"/>
</dbReference>
<dbReference type="PANTHER" id="PTHR24418">
    <property type="entry name" value="TYROSINE-PROTEIN KINASE"/>
    <property type="match status" value="1"/>
</dbReference>
<evidence type="ECO:0000313" key="5">
    <source>
        <dbReference type="EMBL" id="RCN39672.1"/>
    </source>
</evidence>
<feature type="region of interest" description="Disordered" evidence="3">
    <location>
        <begin position="101"/>
        <end position="169"/>
    </location>
</feature>
<accession>A0A368G5P1</accession>
<dbReference type="SMART" id="SM00219">
    <property type="entry name" value="TyrKc"/>
    <property type="match status" value="1"/>
</dbReference>
<dbReference type="SUPFAM" id="SSF56112">
    <property type="entry name" value="Protein kinase-like (PK-like)"/>
    <property type="match status" value="1"/>
</dbReference>
<reference evidence="5 6" key="1">
    <citation type="submission" date="2014-10" db="EMBL/GenBank/DDBJ databases">
        <title>Draft genome of the hookworm Ancylostoma caninum.</title>
        <authorList>
            <person name="Mitreva M."/>
        </authorList>
    </citation>
    <scope>NUCLEOTIDE SEQUENCE [LARGE SCALE GENOMIC DNA]</scope>
    <source>
        <strain evidence="5 6">Baltimore</strain>
    </source>
</reference>
<dbReference type="GO" id="GO:0004713">
    <property type="term" value="F:protein tyrosine kinase activity"/>
    <property type="evidence" value="ECO:0007669"/>
    <property type="project" value="InterPro"/>
</dbReference>
<protein>
    <recommendedName>
        <fullName evidence="4">Protein kinase domain-containing protein</fullName>
    </recommendedName>
</protein>
<dbReference type="OrthoDB" id="535945at2759"/>
<feature type="compositionally biased region" description="Basic residues" evidence="3">
    <location>
        <begin position="154"/>
        <end position="169"/>
    </location>
</feature>
<comment type="caution">
    <text evidence="5">The sequence shown here is derived from an EMBL/GenBank/DDBJ whole genome shotgun (WGS) entry which is preliminary data.</text>
</comment>
<dbReference type="STRING" id="29170.A0A368G5P1"/>
<evidence type="ECO:0000256" key="1">
    <source>
        <dbReference type="ARBA" id="ARBA00022741"/>
    </source>
</evidence>
<proteinExistence type="predicted"/>
<feature type="compositionally biased region" description="Basic residues" evidence="3">
    <location>
        <begin position="114"/>
        <end position="124"/>
    </location>
</feature>
<name>A0A368G5P1_ANCCA</name>
<dbReference type="InterPro" id="IPR011009">
    <property type="entry name" value="Kinase-like_dom_sf"/>
</dbReference>
<keyword evidence="1" id="KW-0547">Nucleotide-binding</keyword>
<dbReference type="InterPro" id="IPR001245">
    <property type="entry name" value="Ser-Thr/Tyr_kinase_cat_dom"/>
</dbReference>
<dbReference type="Gene3D" id="1.10.510.10">
    <property type="entry name" value="Transferase(Phosphotransferase) domain 1"/>
    <property type="match status" value="1"/>
</dbReference>
<evidence type="ECO:0000256" key="3">
    <source>
        <dbReference type="SAM" id="MobiDB-lite"/>
    </source>
</evidence>
<dbReference type="InterPro" id="IPR000719">
    <property type="entry name" value="Prot_kinase_dom"/>
</dbReference>
<dbReference type="PROSITE" id="PS50011">
    <property type="entry name" value="PROTEIN_KINASE_DOM"/>
    <property type="match status" value="1"/>
</dbReference>
<dbReference type="InterPro" id="IPR020635">
    <property type="entry name" value="Tyr_kinase_cat_dom"/>
</dbReference>
<gene>
    <name evidence="5" type="ORF">ANCCAN_14414</name>
</gene>
<feature type="domain" description="Protein kinase" evidence="4">
    <location>
        <begin position="1"/>
        <end position="98"/>
    </location>
</feature>
<keyword evidence="2" id="KW-0067">ATP-binding</keyword>
<dbReference type="GO" id="GO:0005524">
    <property type="term" value="F:ATP binding"/>
    <property type="evidence" value="ECO:0007669"/>
    <property type="project" value="UniProtKB-KW"/>
</dbReference>
<feature type="compositionally biased region" description="Low complexity" evidence="3">
    <location>
        <begin position="125"/>
        <end position="148"/>
    </location>
</feature>
<keyword evidence="6" id="KW-1185">Reference proteome</keyword>
<evidence type="ECO:0000259" key="4">
    <source>
        <dbReference type="PROSITE" id="PS50011"/>
    </source>
</evidence>
<evidence type="ECO:0000313" key="6">
    <source>
        <dbReference type="Proteomes" id="UP000252519"/>
    </source>
</evidence>
<organism evidence="5 6">
    <name type="scientific">Ancylostoma caninum</name>
    <name type="common">Dog hookworm</name>
    <dbReference type="NCBI Taxonomy" id="29170"/>
    <lineage>
        <taxon>Eukaryota</taxon>
        <taxon>Metazoa</taxon>
        <taxon>Ecdysozoa</taxon>
        <taxon>Nematoda</taxon>
        <taxon>Chromadorea</taxon>
        <taxon>Rhabditida</taxon>
        <taxon>Rhabditina</taxon>
        <taxon>Rhabditomorpha</taxon>
        <taxon>Strongyloidea</taxon>
        <taxon>Ancylostomatidae</taxon>
        <taxon>Ancylostomatinae</taxon>
        <taxon>Ancylostoma</taxon>
    </lineage>
</organism>
<dbReference type="AlphaFoldDB" id="A0A368G5P1"/>
<dbReference type="InterPro" id="IPR050198">
    <property type="entry name" value="Non-receptor_tyrosine_kinases"/>
</dbReference>
<sequence>MFSFPFWQAPEVISERVYTTKCDVYSFAILLWEIFNNAQMPHARFSNKVVKQRISDPSFRPPLDSKLPIVIKRVMKTCWRADPNKRPTMAQAARYLLFAPPELMQPGPPSVRTTKTRKNSKRTKASSSKIRASRGSGSENESSGAQASKESAAKRRTRHSHIKRRSSNR</sequence>